<evidence type="ECO:0000313" key="3">
    <source>
        <dbReference type="Proteomes" id="UP000179734"/>
    </source>
</evidence>
<dbReference type="Proteomes" id="UP000238296">
    <property type="component" value="Unassembled WGS sequence"/>
</dbReference>
<reference evidence="2 4" key="2">
    <citation type="journal article" date="2017" name="Int. J. Syst. Evol. Microbiol.">
        <title>Mycobacterium talmoniae sp. nov., a slowly growing mycobacterium isolated from human respiratory samples.</title>
        <authorList>
            <person name="Davidson R.M."/>
            <person name="DeGroote M.A."/>
            <person name="Marola J.L."/>
            <person name="Buss S."/>
            <person name="Jones V."/>
            <person name="McNeil M.R."/>
            <person name="Freifeld A.G."/>
            <person name="Elaine Epperson L."/>
            <person name="Hasan N.A."/>
            <person name="Jackson M."/>
            <person name="Iwen P.C."/>
            <person name="Salfinger M."/>
            <person name="Strong M."/>
        </authorList>
    </citation>
    <scope>NUCLEOTIDE SEQUENCE [LARGE SCALE GENOMIC DNA]</scope>
    <source>
        <strain evidence="2 4">ATCC BAA-2683</strain>
    </source>
</reference>
<sequence length="601" mass="65680">MTAVEFWSSRPILAHLHQFAQARRRCPWAVLGVAMVRAAGIIPPATGLPPHVGGRASLNLFVALTGPSGAGKGTSESAARDAILFRWHHGDPVELPEFPIGSGEGIARTFMPPATGKGKDETDAQAEQITTAMFSVPEVDTAAGLFSRSGSTLESELRKVFSGEQLGFTNAQAHTRTRVPAHSYRCGLIVGVQPGRAGALLDGADGGTPQRFVWLPVLDADMPDERPDEPAPVTITQPRFSGDLVVPDVARDAIDAHQLAMHRGTVDPLDGHRLLVRLKVAAALMVLDGRDEAPTINDEDWHLAGVVMAMSDHTRAWVQRERTEAARRSNRGRALATAERDEVVSDRKLQRAKQAIVRWLNKRGELARRDLLARVKADIRDYFDTAVAELAEDGQIVVIEVANGTRYQLTAEGTAVPEVQPPNPQVNDAVPEYSAVPPATVTDLDSRRSPETERPKLSCAKWFDNHIAELRAAGHTTAESFAVFAAGEAAGYNRQNLATAANNHPDVRVAGRRNKGTTWSIDPTQQIDYKPVHEWVDDYLATLPADTTEIDRGHFRAAGQQRGYTWENLRKAIRQHPRVDPQPVRGQRESAWILLPQDVAS</sequence>
<evidence type="ECO:0000313" key="4">
    <source>
        <dbReference type="Proteomes" id="UP000238296"/>
    </source>
</evidence>
<name>A0A1S1NE34_9MYCO</name>
<organism evidence="1 3">
    <name type="scientific">Mycobacterium talmoniae</name>
    <dbReference type="NCBI Taxonomy" id="1858794"/>
    <lineage>
        <taxon>Bacteria</taxon>
        <taxon>Bacillati</taxon>
        <taxon>Actinomycetota</taxon>
        <taxon>Actinomycetes</taxon>
        <taxon>Mycobacteriales</taxon>
        <taxon>Mycobacteriaceae</taxon>
        <taxon>Mycobacterium</taxon>
    </lineage>
</organism>
<evidence type="ECO:0000313" key="1">
    <source>
        <dbReference type="EMBL" id="OHV03891.1"/>
    </source>
</evidence>
<proteinExistence type="predicted"/>
<gene>
    <name evidence="1" type="ORF">BKN37_12740</name>
    <name evidence="2" type="ORF">C1Y40_01708</name>
</gene>
<comment type="caution">
    <text evidence="1">The sequence shown here is derived from an EMBL/GenBank/DDBJ whole genome shotgun (WGS) entry which is preliminary data.</text>
</comment>
<evidence type="ECO:0000313" key="2">
    <source>
        <dbReference type="EMBL" id="PQM48073.1"/>
    </source>
</evidence>
<protein>
    <recommendedName>
        <fullName evidence="5">DUF3987 domain-containing protein</fullName>
    </recommendedName>
</protein>
<dbReference type="EMBL" id="MLQM01000058">
    <property type="protein sequence ID" value="OHV03891.1"/>
    <property type="molecule type" value="Genomic_DNA"/>
</dbReference>
<evidence type="ECO:0008006" key="5">
    <source>
        <dbReference type="Google" id="ProtNLM"/>
    </source>
</evidence>
<dbReference type="Proteomes" id="UP000179734">
    <property type="component" value="Unassembled WGS sequence"/>
</dbReference>
<dbReference type="AlphaFoldDB" id="A0A1S1NE34"/>
<dbReference type="EMBL" id="PPEA01000249">
    <property type="protein sequence ID" value="PQM48073.1"/>
    <property type="molecule type" value="Genomic_DNA"/>
</dbReference>
<reference evidence="1 3" key="1">
    <citation type="submission" date="2016-10" db="EMBL/GenBank/DDBJ databases">
        <title>Genome sequence of Mycobacterium talmonii.</title>
        <authorList>
            <person name="Greninger A.L."/>
            <person name="Elliott B."/>
            <person name="Vasireddy S."/>
            <person name="Vasireddy R."/>
        </authorList>
    </citation>
    <scope>NUCLEOTIDE SEQUENCE [LARGE SCALE GENOMIC DNA]</scope>
    <source>
        <strain evidence="1">MO-5499</strain>
        <strain evidence="3">NE-TNMC-100812</strain>
    </source>
</reference>
<keyword evidence="3" id="KW-1185">Reference proteome</keyword>
<reference evidence="2" key="3">
    <citation type="submission" date="2018-01" db="EMBL/GenBank/DDBJ databases">
        <authorList>
            <person name="Gaut B.S."/>
            <person name="Morton B.R."/>
            <person name="Clegg M.T."/>
            <person name="Duvall M.R."/>
        </authorList>
    </citation>
    <scope>NUCLEOTIDE SEQUENCE</scope>
    <source>
        <strain evidence="2">ATCC BAA-2683</strain>
    </source>
</reference>
<accession>A0A1S1NE34</accession>